<organism evidence="2 3">
    <name type="scientific">Musa acuminata subsp. malaccensis</name>
    <name type="common">Wild banana</name>
    <name type="synonym">Musa malaccensis</name>
    <dbReference type="NCBI Taxonomy" id="214687"/>
    <lineage>
        <taxon>Eukaryota</taxon>
        <taxon>Viridiplantae</taxon>
        <taxon>Streptophyta</taxon>
        <taxon>Embryophyta</taxon>
        <taxon>Tracheophyta</taxon>
        <taxon>Spermatophyta</taxon>
        <taxon>Magnoliopsida</taxon>
        <taxon>Liliopsida</taxon>
        <taxon>Zingiberales</taxon>
        <taxon>Musaceae</taxon>
        <taxon>Musa</taxon>
    </lineage>
</organism>
<keyword evidence="1" id="KW-0812">Transmembrane</keyword>
<dbReference type="Gramene" id="mito5_t00010.1">
    <property type="protein sequence ID" value="mito5_p00010.1"/>
    <property type="gene ID" value="mito5_g00010"/>
</dbReference>
<evidence type="ECO:0000313" key="3">
    <source>
        <dbReference type="Proteomes" id="UP000012960"/>
    </source>
</evidence>
<dbReference type="AlphaFoldDB" id="A0A804U5R5"/>
<keyword evidence="1" id="KW-1133">Transmembrane helix</keyword>
<reference evidence="2" key="1">
    <citation type="submission" date="2021-05" db="UniProtKB">
        <authorList>
            <consortium name="EnsemblPlants"/>
        </authorList>
    </citation>
    <scope>IDENTIFICATION</scope>
    <source>
        <strain evidence="2">subsp. malaccensis</strain>
    </source>
</reference>
<dbReference type="Proteomes" id="UP000012960">
    <property type="component" value="Unplaced"/>
</dbReference>
<evidence type="ECO:0000313" key="2">
    <source>
        <dbReference type="EnsemblPlants" id="mito5_p00010.1"/>
    </source>
</evidence>
<proteinExistence type="predicted"/>
<dbReference type="EnsemblPlants" id="mito5_t00010.1">
    <property type="protein sequence ID" value="mito5_p00010.1"/>
    <property type="gene ID" value="mito5_g00010"/>
</dbReference>
<accession>A0A804U5R5</accession>
<name>A0A804U5R5_MUSAM</name>
<protein>
    <submittedName>
        <fullName evidence="2">Uncharacterized protein</fullName>
    </submittedName>
</protein>
<sequence length="84" mass="9801">MIFPIFFFCLGRALIMTICLGFSCRNVMHRSQMLNSHFRFLAQGIEVSCNLTLFSIQWFFSFLLCLFVLFVFCLISLLSNSQIL</sequence>
<keyword evidence="3" id="KW-1185">Reference proteome</keyword>
<dbReference type="InParanoid" id="A0A804U5R5"/>
<feature type="transmembrane region" description="Helical" evidence="1">
    <location>
        <begin position="58"/>
        <end position="78"/>
    </location>
</feature>
<evidence type="ECO:0000256" key="1">
    <source>
        <dbReference type="SAM" id="Phobius"/>
    </source>
</evidence>
<keyword evidence="1" id="KW-0472">Membrane</keyword>